<accession>A0A1T4TS23</accession>
<dbReference type="EMBL" id="FUWZ01000006">
    <property type="protein sequence ID" value="SKA43217.1"/>
    <property type="molecule type" value="Genomic_DNA"/>
</dbReference>
<protein>
    <recommendedName>
        <fullName evidence="2">DUF4349 domain-containing protein</fullName>
    </recommendedName>
</protein>
<dbReference type="InterPro" id="IPR025645">
    <property type="entry name" value="DUF4349"/>
</dbReference>
<reference evidence="4" key="1">
    <citation type="submission" date="2017-02" db="EMBL/GenBank/DDBJ databases">
        <authorList>
            <person name="Varghese N."/>
            <person name="Submissions S."/>
        </authorList>
    </citation>
    <scope>NUCLEOTIDE SEQUENCE [LARGE SCALE GENOMIC DNA]</scope>
    <source>
        <strain evidence="4">DSM 22224</strain>
    </source>
</reference>
<feature type="domain" description="DUF4349" evidence="2">
    <location>
        <begin position="89"/>
        <end position="294"/>
    </location>
</feature>
<keyword evidence="1" id="KW-1133">Transmembrane helix</keyword>
<organism evidence="3 4">
    <name type="scientific">Chitinophaga eiseniae</name>
    <dbReference type="NCBI Taxonomy" id="634771"/>
    <lineage>
        <taxon>Bacteria</taxon>
        <taxon>Pseudomonadati</taxon>
        <taxon>Bacteroidota</taxon>
        <taxon>Chitinophagia</taxon>
        <taxon>Chitinophagales</taxon>
        <taxon>Chitinophagaceae</taxon>
        <taxon>Chitinophaga</taxon>
    </lineage>
</organism>
<feature type="transmembrane region" description="Helical" evidence="1">
    <location>
        <begin position="271"/>
        <end position="295"/>
    </location>
</feature>
<keyword evidence="4" id="KW-1185">Reference proteome</keyword>
<dbReference type="Pfam" id="PF14257">
    <property type="entry name" value="DUF4349"/>
    <property type="match status" value="1"/>
</dbReference>
<evidence type="ECO:0000313" key="3">
    <source>
        <dbReference type="EMBL" id="SKA43217.1"/>
    </source>
</evidence>
<dbReference type="AlphaFoldDB" id="A0A1T4TS23"/>
<evidence type="ECO:0000313" key="4">
    <source>
        <dbReference type="Proteomes" id="UP000190367"/>
    </source>
</evidence>
<dbReference type="Proteomes" id="UP000190367">
    <property type="component" value="Unassembled WGS sequence"/>
</dbReference>
<evidence type="ECO:0000256" key="1">
    <source>
        <dbReference type="SAM" id="Phobius"/>
    </source>
</evidence>
<proteinExistence type="predicted"/>
<evidence type="ECO:0000259" key="2">
    <source>
        <dbReference type="Pfam" id="PF14257"/>
    </source>
</evidence>
<sequence>MIMEFLKCPHHTGNSITMKYITLISAIWLLTACSHKPQSEATVDSASPAVTANEAAPVALDAPADEKAFLSADAVPPGQPSPEKPSPEQKIIKTARIIYSVEDFAAAKKRVAGIVSQSGGYILAESQHGDGTEKRNQLDIKVPAAAFDSCVDRLTSGVTRLDEKSINAQDVTAEYVDLNARMTTRVATEQRYLEILKQARTVKDVLEVEAQLKSIREEIEAAKGRLLYMDRLVSYSTIHLEYYQVLALSMPEAPGFFSRAWLALRNGWNNVLGLMIDLMGWWPLMAVGVFLFIFIRRRWRKKQSLTTA</sequence>
<keyword evidence="1" id="KW-0472">Membrane</keyword>
<dbReference type="PROSITE" id="PS51257">
    <property type="entry name" value="PROKAR_LIPOPROTEIN"/>
    <property type="match status" value="1"/>
</dbReference>
<keyword evidence="1" id="KW-0812">Transmembrane</keyword>
<name>A0A1T4TS23_9BACT</name>
<dbReference type="STRING" id="634771.SAMN04488128_106138"/>
<gene>
    <name evidence="3" type="ORF">SAMN04488128_106138</name>
</gene>